<feature type="transmembrane region" description="Helical" evidence="6">
    <location>
        <begin position="131"/>
        <end position="150"/>
    </location>
</feature>
<evidence type="ECO:0000313" key="8">
    <source>
        <dbReference type="Proteomes" id="UP001595945"/>
    </source>
</evidence>
<dbReference type="GeneID" id="73045090"/>
<keyword evidence="3 6" id="KW-1133">Transmembrane helix</keyword>
<dbReference type="EMBL" id="JBHSHT010000001">
    <property type="protein sequence ID" value="MFC4824229.1"/>
    <property type="molecule type" value="Genomic_DNA"/>
</dbReference>
<feature type="transmembrane region" description="Helical" evidence="6">
    <location>
        <begin position="76"/>
        <end position="94"/>
    </location>
</feature>
<proteinExistence type="predicted"/>
<evidence type="ECO:0000256" key="2">
    <source>
        <dbReference type="ARBA" id="ARBA00022692"/>
    </source>
</evidence>
<evidence type="ECO:0000256" key="6">
    <source>
        <dbReference type="SAM" id="Phobius"/>
    </source>
</evidence>
<dbReference type="Pfam" id="PF07681">
    <property type="entry name" value="DoxX"/>
    <property type="match status" value="1"/>
</dbReference>
<evidence type="ECO:0000313" key="7">
    <source>
        <dbReference type="EMBL" id="MFC4824229.1"/>
    </source>
</evidence>
<dbReference type="AlphaFoldDB" id="A0ABD5Q0G9"/>
<dbReference type="GO" id="GO:0016020">
    <property type="term" value="C:membrane"/>
    <property type="evidence" value="ECO:0007669"/>
    <property type="project" value="UniProtKB-SubCell"/>
</dbReference>
<organism evidence="7 8">
    <name type="scientific">Halorussus aquaticus</name>
    <dbReference type="NCBI Taxonomy" id="2953748"/>
    <lineage>
        <taxon>Archaea</taxon>
        <taxon>Methanobacteriati</taxon>
        <taxon>Methanobacteriota</taxon>
        <taxon>Stenosarchaea group</taxon>
        <taxon>Halobacteria</taxon>
        <taxon>Halobacteriales</taxon>
        <taxon>Haladaptataceae</taxon>
        <taxon>Halorussus</taxon>
    </lineage>
</organism>
<evidence type="ECO:0000256" key="1">
    <source>
        <dbReference type="ARBA" id="ARBA00004141"/>
    </source>
</evidence>
<name>A0ABD5Q0G9_9EURY</name>
<keyword evidence="4 6" id="KW-0472">Membrane</keyword>
<evidence type="ECO:0000256" key="4">
    <source>
        <dbReference type="ARBA" id="ARBA00023136"/>
    </source>
</evidence>
<comment type="caution">
    <text evidence="7">The sequence shown here is derived from an EMBL/GenBank/DDBJ whole genome shotgun (WGS) entry which is preliminary data.</text>
</comment>
<evidence type="ECO:0000256" key="5">
    <source>
        <dbReference type="SAM" id="MobiDB-lite"/>
    </source>
</evidence>
<feature type="region of interest" description="Disordered" evidence="5">
    <location>
        <begin position="1"/>
        <end position="32"/>
    </location>
</feature>
<keyword evidence="8" id="KW-1185">Reference proteome</keyword>
<reference evidence="7 8" key="1">
    <citation type="journal article" date="2019" name="Int. J. Syst. Evol. Microbiol.">
        <title>The Global Catalogue of Microorganisms (GCM) 10K type strain sequencing project: providing services to taxonomists for standard genome sequencing and annotation.</title>
        <authorList>
            <consortium name="The Broad Institute Genomics Platform"/>
            <consortium name="The Broad Institute Genome Sequencing Center for Infectious Disease"/>
            <person name="Wu L."/>
            <person name="Ma J."/>
        </authorList>
    </citation>
    <scope>NUCLEOTIDE SEQUENCE [LARGE SCALE GENOMIC DNA]</scope>
    <source>
        <strain evidence="7 8">XZYJ18</strain>
    </source>
</reference>
<gene>
    <name evidence="7" type="ORF">ACFO9K_08130</name>
</gene>
<dbReference type="InterPro" id="IPR032808">
    <property type="entry name" value="DoxX"/>
</dbReference>
<dbReference type="Proteomes" id="UP001595945">
    <property type="component" value="Unassembled WGS sequence"/>
</dbReference>
<accession>A0ABD5Q0G9</accession>
<sequence length="154" mass="16591">MSLLGDDSTESVAETVQETREVVQEEAPPKTGSTSFKLARLLFGGVLAFMAVDNFRNLEETVGYAESKGAPMAETTVPAITGSLLFGGLGIALWKLPRLAAGAVATFFVGITPVMHDFWTIDDEEQKQQQMIHFLKNLALLGGALAFLRVGEDD</sequence>
<comment type="subcellular location">
    <subcellularLocation>
        <location evidence="1">Membrane</location>
        <topology evidence="1">Multi-pass membrane protein</topology>
    </subcellularLocation>
</comment>
<feature type="transmembrane region" description="Helical" evidence="6">
    <location>
        <begin position="100"/>
        <end position="119"/>
    </location>
</feature>
<protein>
    <submittedName>
        <fullName evidence="7">DoxX family protein</fullName>
    </submittedName>
</protein>
<evidence type="ECO:0000256" key="3">
    <source>
        <dbReference type="ARBA" id="ARBA00022989"/>
    </source>
</evidence>
<keyword evidence="2 6" id="KW-0812">Transmembrane</keyword>
<dbReference type="RefSeq" id="WP_256567926.1">
    <property type="nucleotide sequence ID" value="NZ_CP100400.1"/>
</dbReference>